<dbReference type="KEGG" id="slac:SKTS_33310"/>
<dbReference type="AlphaFoldDB" id="A0A6F8VI50"/>
<keyword evidence="2" id="KW-1185">Reference proteome</keyword>
<evidence type="ECO:0000313" key="2">
    <source>
        <dbReference type="Proteomes" id="UP000502260"/>
    </source>
</evidence>
<proteinExistence type="predicted"/>
<name>A0A6F8VI50_9PROT</name>
<protein>
    <submittedName>
        <fullName evidence="1">Uncharacterized protein</fullName>
    </submittedName>
</protein>
<accession>A0A6F8VI50</accession>
<dbReference type="Proteomes" id="UP000502260">
    <property type="component" value="Chromosome"/>
</dbReference>
<gene>
    <name evidence="1" type="ORF">SKTS_33310</name>
</gene>
<sequence>MKIAFFYGKQPSSFLTRLFTGSACYHVAFVDEQAGMLYDMNLLRRRRKWPDEFAGHQYRLADCPVAVGRDYLEARLTDDASVYGWRDYLLFALRPLYHLVGRSTRNAGGEICSEMVCNDLQANGWAVRFDEVPSPADLERLLLLRQ</sequence>
<dbReference type="EMBL" id="AP022853">
    <property type="protein sequence ID" value="BCB28445.1"/>
    <property type="molecule type" value="Genomic_DNA"/>
</dbReference>
<reference evidence="2" key="1">
    <citation type="submission" date="2020-03" db="EMBL/GenBank/DDBJ databases">
        <title>Complete genome sequence of sulfur-oxidizing bacterium skT11.</title>
        <authorList>
            <person name="Kanda M."/>
            <person name="Kojima H."/>
            <person name="Fukui M."/>
        </authorList>
    </citation>
    <scope>NUCLEOTIDE SEQUENCE [LARGE SCALE GENOMIC DNA]</scope>
    <source>
        <strain evidence="2">skT11</strain>
    </source>
</reference>
<organism evidence="1 2">
    <name type="scientific">Sulfurimicrobium lacus</name>
    <dbReference type="NCBI Taxonomy" id="2715678"/>
    <lineage>
        <taxon>Bacteria</taxon>
        <taxon>Pseudomonadati</taxon>
        <taxon>Pseudomonadota</taxon>
        <taxon>Betaproteobacteria</taxon>
        <taxon>Nitrosomonadales</taxon>
        <taxon>Sulfuricellaceae</taxon>
        <taxon>Sulfurimicrobium</taxon>
    </lineage>
</organism>
<evidence type="ECO:0000313" key="1">
    <source>
        <dbReference type="EMBL" id="BCB28445.1"/>
    </source>
</evidence>
<dbReference type="RefSeq" id="WP_173067860.1">
    <property type="nucleotide sequence ID" value="NZ_AP022853.1"/>
</dbReference>